<protein>
    <submittedName>
        <fullName evidence="1">Uncharacterized protein</fullName>
    </submittedName>
</protein>
<name>A0A9P6BYW5_9AGAR</name>
<organism evidence="1 2">
    <name type="scientific">Macrolepiota fuliginosa MF-IS2</name>
    <dbReference type="NCBI Taxonomy" id="1400762"/>
    <lineage>
        <taxon>Eukaryota</taxon>
        <taxon>Fungi</taxon>
        <taxon>Dikarya</taxon>
        <taxon>Basidiomycota</taxon>
        <taxon>Agaricomycotina</taxon>
        <taxon>Agaricomycetes</taxon>
        <taxon>Agaricomycetidae</taxon>
        <taxon>Agaricales</taxon>
        <taxon>Agaricineae</taxon>
        <taxon>Agaricaceae</taxon>
        <taxon>Macrolepiota</taxon>
    </lineage>
</organism>
<dbReference type="AlphaFoldDB" id="A0A9P6BYW5"/>
<dbReference type="EMBL" id="MU151544">
    <property type="protein sequence ID" value="KAF9442930.1"/>
    <property type="molecule type" value="Genomic_DNA"/>
</dbReference>
<sequence length="209" mass="24626">MNRDLNLAHGVADSASSLSWPYKNELVNSVLKACVYDWAFDTCFQWGDLPEIERQLLQCFGGADFRKAQQNQAMLYAGNSGFVGYIRWGCDAYSKFIRGTQLFRVPRDQFQKNFDVTEFKAVIKRWKECGIIQPYYPNIGSRLKSLIAKKSQYKLISRLYRMGHGLKSIFWYWELNSKEEYYQEFMTADLADGEKIYREERFDEWPTES</sequence>
<comment type="caution">
    <text evidence="1">The sequence shown here is derived from an EMBL/GenBank/DDBJ whole genome shotgun (WGS) entry which is preliminary data.</text>
</comment>
<evidence type="ECO:0000313" key="2">
    <source>
        <dbReference type="Proteomes" id="UP000807342"/>
    </source>
</evidence>
<evidence type="ECO:0000313" key="1">
    <source>
        <dbReference type="EMBL" id="KAF9442930.1"/>
    </source>
</evidence>
<keyword evidence="2" id="KW-1185">Reference proteome</keyword>
<accession>A0A9P6BYW5</accession>
<gene>
    <name evidence="1" type="ORF">P691DRAFT_441412</name>
</gene>
<reference evidence="1" key="1">
    <citation type="submission" date="2020-11" db="EMBL/GenBank/DDBJ databases">
        <authorList>
            <consortium name="DOE Joint Genome Institute"/>
            <person name="Ahrendt S."/>
            <person name="Riley R."/>
            <person name="Andreopoulos W."/>
            <person name="Labutti K."/>
            <person name="Pangilinan J."/>
            <person name="Ruiz-Duenas F.J."/>
            <person name="Barrasa J.M."/>
            <person name="Sanchez-Garcia M."/>
            <person name="Camarero S."/>
            <person name="Miyauchi S."/>
            <person name="Serrano A."/>
            <person name="Linde D."/>
            <person name="Babiker R."/>
            <person name="Drula E."/>
            <person name="Ayuso-Fernandez I."/>
            <person name="Pacheco R."/>
            <person name="Padilla G."/>
            <person name="Ferreira P."/>
            <person name="Barriuso J."/>
            <person name="Kellner H."/>
            <person name="Castanera R."/>
            <person name="Alfaro M."/>
            <person name="Ramirez L."/>
            <person name="Pisabarro A.G."/>
            <person name="Kuo A."/>
            <person name="Tritt A."/>
            <person name="Lipzen A."/>
            <person name="He G."/>
            <person name="Yan M."/>
            <person name="Ng V."/>
            <person name="Cullen D."/>
            <person name="Martin F."/>
            <person name="Rosso M.-N."/>
            <person name="Henrissat B."/>
            <person name="Hibbett D."/>
            <person name="Martinez A.T."/>
            <person name="Grigoriev I.V."/>
        </authorList>
    </citation>
    <scope>NUCLEOTIDE SEQUENCE</scope>
    <source>
        <strain evidence="1">MF-IS2</strain>
    </source>
</reference>
<proteinExistence type="predicted"/>
<dbReference type="Proteomes" id="UP000807342">
    <property type="component" value="Unassembled WGS sequence"/>
</dbReference>